<accession>Q27240</accession>
<dbReference type="EMBL" id="X56188">
    <property type="protein sequence ID" value="CAA39652.1"/>
    <property type="molecule type" value="mRNA"/>
</dbReference>
<geneLocation type="mitochondrion" evidence="3"/>
<evidence type="ECO:0000313" key="1">
    <source>
        <dbReference type="EMBL" id="AAC13760.1"/>
    </source>
</evidence>
<keyword evidence="3" id="KW-0496">Mitochondrion</keyword>
<reference evidence="1" key="3">
    <citation type="submission" date="1994-03" db="EMBL/GenBank/DDBJ databases">
        <authorList>
            <person name="Haidaris C.G."/>
        </authorList>
    </citation>
    <scope>NUCLEOTIDE SEQUENCE</scope>
    <source>
        <strain evidence="1">Berkeley</strain>
    </source>
</reference>
<name>Q99233_TRYCR</name>
<evidence type="ECO:0000313" key="2">
    <source>
        <dbReference type="EMBL" id="AAC13761.1"/>
    </source>
</evidence>
<protein>
    <submittedName>
        <fullName evidence="2">Y kinetoplast minicircle sequence, clone M369r, orf</fullName>
    </submittedName>
    <submittedName>
        <fullName evidence="1">Y kinetoplast minicircle sequence, clone M835, orf</fullName>
    </submittedName>
    <submittedName>
        <fullName evidence="3">cDNA52 product</fullName>
    </submittedName>
</protein>
<dbReference type="AlphaFoldDB" id="Q99233"/>
<organism evidence="3">
    <name type="scientific">Trypanosoma cruzi</name>
    <dbReference type="NCBI Taxonomy" id="5693"/>
    <lineage>
        <taxon>Eukaryota</taxon>
        <taxon>Discoba</taxon>
        <taxon>Euglenozoa</taxon>
        <taxon>Kinetoplastea</taxon>
        <taxon>Metakinetoplastina</taxon>
        <taxon>Trypanosomatida</taxon>
        <taxon>Trypanosomatidae</taxon>
        <taxon>Trypanosoma</taxon>
        <taxon>Schizotrypanum</taxon>
    </lineage>
</organism>
<dbReference type="EMBL" id="U07845">
    <property type="protein sequence ID" value="AAC13760.1"/>
    <property type="molecule type" value="Genomic_DNA"/>
</dbReference>
<proteinExistence type="evidence at transcript level"/>
<dbReference type="PIR" id="S15229">
    <property type="entry name" value="S15229"/>
</dbReference>
<evidence type="ECO:0000313" key="3">
    <source>
        <dbReference type="EMBL" id="CAA39652.1"/>
    </source>
</evidence>
<sequence length="86" mass="10038">MINNKHQTIPTTHSYTLPLIHYIKTYTTDNKHNHYNSISHYYTNTQLSNSRCTSYPIQLHKFINTYSSILHQPQSNPTSPKIPPNP</sequence>
<reference evidence="3" key="1">
    <citation type="journal article" date="1991" name="Mol. Microbiol.">
        <title>Evidence that the entire length of a kinetoplast DNA minicircle is transcribed in Trypanosoma cruzi.</title>
        <authorList>
            <person name="Thertulien R."/>
            <person name="Harth G."/>
            <person name="Haidaris C.G."/>
        </authorList>
    </citation>
    <scope>NUCLEOTIDE SEQUENCE</scope>
    <source>
        <strain evidence="3">Berkeley</strain>
    </source>
</reference>
<reference evidence="1" key="2">
    <citation type="journal article" date="1994" name="J. Eukaryot. Microbiol.">
        <title>Intracellular localization of a Trypanosoma cruzi kDNA minicircle transcript using RNA: RNA in situ hybridization.</title>
        <authorList>
            <person name="Thertulien R."/>
            <person name="Haidaris P."/>
            <person name="Haidaris C."/>
        </authorList>
    </citation>
    <scope>NUCLEOTIDE SEQUENCE</scope>
    <source>
        <strain evidence="1">Berkeley</strain>
    </source>
</reference>
<accession>Q99233</accession>
<dbReference type="EMBL" id="U07846">
    <property type="protein sequence ID" value="AAC13761.1"/>
    <property type="molecule type" value="Genomic_DNA"/>
</dbReference>